<reference evidence="2" key="2">
    <citation type="submission" date="2015-06" db="UniProtKB">
        <authorList>
            <consortium name="EnsemblPlants"/>
        </authorList>
    </citation>
    <scope>IDENTIFICATION</scope>
    <source>
        <strain evidence="2">DM1-3 516 R44</strain>
    </source>
</reference>
<accession>M1DJ22</accession>
<dbReference type="InParanoid" id="M1DJ22"/>
<name>M1DJ22_SOLTU</name>
<evidence type="ECO:0008006" key="4">
    <source>
        <dbReference type="Google" id="ProtNLM"/>
    </source>
</evidence>
<sequence>MSTLRRNRVVEITHSFDKIGIVGHQALSLKKVFQEIGLTQLVQSVGQEGNNNKAQSTVLAAPVGHPTQQGMSSGTGGSQSQNRFHALQARQDQKDSPDVVTVHVGEERKELAKDVHRLARLGVGLTDMPDGGVIT</sequence>
<dbReference type="Gramene" id="PGSC0003DMT400089849">
    <property type="protein sequence ID" value="PGSC0003DMT400089849"/>
    <property type="gene ID" value="PGSC0003DMG400039420"/>
</dbReference>
<evidence type="ECO:0000313" key="3">
    <source>
        <dbReference type="Proteomes" id="UP000011115"/>
    </source>
</evidence>
<keyword evidence="3" id="KW-1185">Reference proteome</keyword>
<evidence type="ECO:0000313" key="2">
    <source>
        <dbReference type="EnsemblPlants" id="PGSC0003DMT400089849"/>
    </source>
</evidence>
<organism evidence="2 3">
    <name type="scientific">Solanum tuberosum</name>
    <name type="common">Potato</name>
    <dbReference type="NCBI Taxonomy" id="4113"/>
    <lineage>
        <taxon>Eukaryota</taxon>
        <taxon>Viridiplantae</taxon>
        <taxon>Streptophyta</taxon>
        <taxon>Embryophyta</taxon>
        <taxon>Tracheophyta</taxon>
        <taxon>Spermatophyta</taxon>
        <taxon>Magnoliopsida</taxon>
        <taxon>eudicotyledons</taxon>
        <taxon>Gunneridae</taxon>
        <taxon>Pentapetalae</taxon>
        <taxon>asterids</taxon>
        <taxon>lamiids</taxon>
        <taxon>Solanales</taxon>
        <taxon>Solanaceae</taxon>
        <taxon>Solanoideae</taxon>
        <taxon>Solaneae</taxon>
        <taxon>Solanum</taxon>
    </lineage>
</organism>
<evidence type="ECO:0000256" key="1">
    <source>
        <dbReference type="SAM" id="MobiDB-lite"/>
    </source>
</evidence>
<dbReference type="AlphaFoldDB" id="M1DJ22"/>
<reference evidence="3" key="1">
    <citation type="journal article" date="2011" name="Nature">
        <title>Genome sequence and analysis of the tuber crop potato.</title>
        <authorList>
            <consortium name="The Potato Genome Sequencing Consortium"/>
        </authorList>
    </citation>
    <scope>NUCLEOTIDE SEQUENCE [LARGE SCALE GENOMIC DNA]</scope>
    <source>
        <strain evidence="3">cv. DM1-3 516 R44</strain>
    </source>
</reference>
<feature type="region of interest" description="Disordered" evidence="1">
    <location>
        <begin position="64"/>
        <end position="99"/>
    </location>
</feature>
<dbReference type="Proteomes" id="UP000011115">
    <property type="component" value="Unassembled WGS sequence"/>
</dbReference>
<dbReference type="HOGENOM" id="CLU_1889443_0_0_1"/>
<proteinExistence type="predicted"/>
<dbReference type="EnsemblPlants" id="PGSC0003DMT400089849">
    <property type="protein sequence ID" value="PGSC0003DMT400089849"/>
    <property type="gene ID" value="PGSC0003DMG400039420"/>
</dbReference>
<dbReference type="PaxDb" id="4113-PGSC0003DMT400089849"/>
<protein>
    <recommendedName>
        <fullName evidence="4">Integrase core domain containing protein</fullName>
    </recommendedName>
</protein>